<sequence length="195" mass="22300">MIVADVILWRRKNVTVWILLGAAASWVLFEVAGYSLVSLLSNVLLLLICILFFWAKAARILNRPAPPIPKMHLSEGMMHEAAVFVHVHANKILSAFNDIVQRKDSKVFYMVAFSLWLVSIIGGSIDIVTLGYLSLLLILTVPALYEKYEDGVDRYFKLAHMEVQLYERVYIVCFCKYFIKSQKWLSEVKKLLSDA</sequence>
<dbReference type="EMBL" id="CP136896">
    <property type="protein sequence ID" value="WOL14938.1"/>
    <property type="molecule type" value="Genomic_DNA"/>
</dbReference>
<proteinExistence type="predicted"/>
<feature type="transmembrane region" description="Helical" evidence="6">
    <location>
        <begin position="107"/>
        <end position="125"/>
    </location>
</feature>
<dbReference type="Proteomes" id="UP001327560">
    <property type="component" value="Chromosome 7"/>
</dbReference>
<dbReference type="InterPro" id="IPR003388">
    <property type="entry name" value="Reticulon"/>
</dbReference>
<evidence type="ECO:0000256" key="4">
    <source>
        <dbReference type="ARBA" id="ARBA00022989"/>
    </source>
</evidence>
<evidence type="ECO:0000256" key="6">
    <source>
        <dbReference type="RuleBase" id="RU363132"/>
    </source>
</evidence>
<keyword evidence="2 6" id="KW-0812">Transmembrane</keyword>
<evidence type="ECO:0000256" key="2">
    <source>
        <dbReference type="ARBA" id="ARBA00022692"/>
    </source>
</evidence>
<keyword evidence="4 6" id="KW-1133">Transmembrane helix</keyword>
<gene>
    <name evidence="8" type="ORF">Cni_G23719</name>
</gene>
<keyword evidence="5 6" id="KW-0472">Membrane</keyword>
<evidence type="ECO:0000259" key="7">
    <source>
        <dbReference type="PROSITE" id="PS50845"/>
    </source>
</evidence>
<dbReference type="AlphaFoldDB" id="A0AAQ3QMI3"/>
<dbReference type="PANTHER" id="PTHR10994:SF65">
    <property type="entry name" value="RETICULON-LIKE PROTEIN B12"/>
    <property type="match status" value="1"/>
</dbReference>
<dbReference type="GO" id="GO:0005789">
    <property type="term" value="C:endoplasmic reticulum membrane"/>
    <property type="evidence" value="ECO:0007669"/>
    <property type="project" value="UniProtKB-SubCell"/>
</dbReference>
<evidence type="ECO:0000313" key="9">
    <source>
        <dbReference type="Proteomes" id="UP001327560"/>
    </source>
</evidence>
<name>A0AAQ3QMI3_9LILI</name>
<keyword evidence="9" id="KW-1185">Reference proteome</keyword>
<dbReference type="Pfam" id="PF02453">
    <property type="entry name" value="Reticulon"/>
    <property type="match status" value="1"/>
</dbReference>
<accession>A0AAQ3QMI3</accession>
<dbReference type="InterPro" id="IPR045064">
    <property type="entry name" value="Reticulon-like"/>
</dbReference>
<evidence type="ECO:0000313" key="8">
    <source>
        <dbReference type="EMBL" id="WOL14938.1"/>
    </source>
</evidence>
<protein>
    <recommendedName>
        <fullName evidence="6">Reticulon-like protein</fullName>
    </recommendedName>
</protein>
<comment type="subcellular location">
    <subcellularLocation>
        <location evidence="1 6">Endoplasmic reticulum membrane</location>
        <topology evidence="1 6">Multi-pass membrane protein</topology>
    </subcellularLocation>
</comment>
<feature type="domain" description="Reticulon" evidence="7">
    <location>
        <begin position="3"/>
        <end position="164"/>
    </location>
</feature>
<keyword evidence="3 6" id="KW-0256">Endoplasmic reticulum</keyword>
<evidence type="ECO:0000256" key="3">
    <source>
        <dbReference type="ARBA" id="ARBA00022824"/>
    </source>
</evidence>
<dbReference type="PANTHER" id="PTHR10994">
    <property type="entry name" value="RETICULON"/>
    <property type="match status" value="1"/>
</dbReference>
<dbReference type="GO" id="GO:0009617">
    <property type="term" value="P:response to bacterium"/>
    <property type="evidence" value="ECO:0007669"/>
    <property type="project" value="InterPro"/>
</dbReference>
<dbReference type="PROSITE" id="PS50845">
    <property type="entry name" value="RETICULON"/>
    <property type="match status" value="1"/>
</dbReference>
<feature type="transmembrane region" description="Helical" evidence="6">
    <location>
        <begin position="12"/>
        <end position="29"/>
    </location>
</feature>
<evidence type="ECO:0000256" key="1">
    <source>
        <dbReference type="ARBA" id="ARBA00004477"/>
    </source>
</evidence>
<evidence type="ECO:0000256" key="5">
    <source>
        <dbReference type="ARBA" id="ARBA00023136"/>
    </source>
</evidence>
<organism evidence="8 9">
    <name type="scientific">Canna indica</name>
    <name type="common">Indian-shot</name>
    <dbReference type="NCBI Taxonomy" id="4628"/>
    <lineage>
        <taxon>Eukaryota</taxon>
        <taxon>Viridiplantae</taxon>
        <taxon>Streptophyta</taxon>
        <taxon>Embryophyta</taxon>
        <taxon>Tracheophyta</taxon>
        <taxon>Spermatophyta</taxon>
        <taxon>Magnoliopsida</taxon>
        <taxon>Liliopsida</taxon>
        <taxon>Zingiberales</taxon>
        <taxon>Cannaceae</taxon>
        <taxon>Canna</taxon>
    </lineage>
</organism>
<reference evidence="8 9" key="1">
    <citation type="submission" date="2023-10" db="EMBL/GenBank/DDBJ databases">
        <title>Chromosome-scale genome assembly provides insights into flower coloration mechanisms of Canna indica.</title>
        <authorList>
            <person name="Li C."/>
        </authorList>
    </citation>
    <scope>NUCLEOTIDE SEQUENCE [LARGE SCALE GENOMIC DNA]</scope>
    <source>
        <tissue evidence="8">Flower</tissue>
    </source>
</reference>
<feature type="transmembrane region" description="Helical" evidence="6">
    <location>
        <begin position="35"/>
        <end position="55"/>
    </location>
</feature>